<comment type="similarity">
    <text evidence="2 6 7">Belongs to the isocitrate lyase/PEP mutase superfamily. Methylisocitrate lyase family.</text>
</comment>
<proteinExistence type="inferred from homology"/>
<feature type="binding site" evidence="6">
    <location>
        <position position="239"/>
    </location>
    <ligand>
        <name>substrate</name>
    </ligand>
</feature>
<feature type="binding site" evidence="6">
    <location>
        <position position="156"/>
    </location>
    <ligand>
        <name>substrate</name>
    </ligand>
</feature>
<dbReference type="InterPro" id="IPR012695">
    <property type="entry name" value="PrpB"/>
</dbReference>
<dbReference type="PANTHER" id="PTHR42905:SF5">
    <property type="entry name" value="CARBOXYVINYL-CARBOXYPHOSPHONATE PHOSPHORYLMUTASE, CHLOROPLASTIC"/>
    <property type="match status" value="1"/>
</dbReference>
<comment type="function">
    <text evidence="7">Catalyzes the thermodynamically favored C-C bond cleavage of (2R,3S)-2-methylisocitrate to yield pyruvate and succinate.</text>
</comment>
<feature type="binding site" evidence="6">
    <location>
        <begin position="208"/>
        <end position="210"/>
    </location>
    <ligand>
        <name>substrate</name>
    </ligand>
</feature>
<sequence length="293" mass="31608">MTSTPGWAFRQALSQEKPLQIAGAVHAYAARMAEACGFRALYISGGGVAANSLGMPDPGISTMEDVLIDLRRITDASSLPVLVDVDTGWGGAFNIARTVRTFVKAGAAAIHIEDQVSQKRCGHRPGKEVVDTAEMVDRIKAAVDARTDASFVIMARTDAAASHGLQAAIDRAGAYCEAGADMIFPEAMGSLQDYAQVRAAIDVPILANLTEFGQTPLFTLQEIGKVGVDMALYCCGAYRMMNAAALRFYETLREEGTQGSLVPHMQSRADLYKYLDYHSYEDKLDQLFAKRPG</sequence>
<dbReference type="SUPFAM" id="SSF51621">
    <property type="entry name" value="Phosphoenolpyruvate/pyruvate domain"/>
    <property type="match status" value="1"/>
</dbReference>
<dbReference type="CDD" id="cd00377">
    <property type="entry name" value="ICL_PEPM"/>
    <property type="match status" value="1"/>
</dbReference>
<reference evidence="8 9" key="2">
    <citation type="submission" date="2020-05" db="EMBL/GenBank/DDBJ databases">
        <authorList>
            <person name="Khan S.A."/>
            <person name="Jeon C.O."/>
            <person name="Chun B.H."/>
        </authorList>
    </citation>
    <scope>NUCLEOTIDE SEQUENCE [LARGE SCALE GENOMIC DNA]</scope>
    <source>
        <strain evidence="8 9">H242</strain>
    </source>
</reference>
<dbReference type="Pfam" id="PF13714">
    <property type="entry name" value="PEP_mutase"/>
    <property type="match status" value="1"/>
</dbReference>
<keyword evidence="9" id="KW-1185">Reference proteome</keyword>
<feature type="binding site" evidence="6">
    <location>
        <position position="268"/>
    </location>
    <ligand>
        <name>substrate</name>
    </ligand>
</feature>
<organism evidence="8 9">
    <name type="scientific">Ramlibacter terrae</name>
    <dbReference type="NCBI Taxonomy" id="2732511"/>
    <lineage>
        <taxon>Bacteria</taxon>
        <taxon>Pseudomonadati</taxon>
        <taxon>Pseudomonadota</taxon>
        <taxon>Betaproteobacteria</taxon>
        <taxon>Burkholderiales</taxon>
        <taxon>Comamonadaceae</taxon>
        <taxon>Ramlibacter</taxon>
    </lineage>
</organism>
<protein>
    <recommendedName>
        <fullName evidence="6">2-methylisocitrate lyase</fullName>
        <shortName evidence="6">2-MIC</shortName>
        <shortName evidence="6">MICL</shortName>
        <ecNumber evidence="6">4.1.3.30</ecNumber>
    </recommendedName>
    <alternativeName>
        <fullName evidence="6">(2R,3S)-2-methylisocitrate lyase</fullName>
    </alternativeName>
</protein>
<keyword evidence="5 6" id="KW-0456">Lyase</keyword>
<evidence type="ECO:0000313" key="9">
    <source>
        <dbReference type="Proteomes" id="UP000500826"/>
    </source>
</evidence>
<dbReference type="EMBL" id="CP053418">
    <property type="protein sequence ID" value="QJW85165.1"/>
    <property type="molecule type" value="Genomic_DNA"/>
</dbReference>
<dbReference type="InterPro" id="IPR015813">
    <property type="entry name" value="Pyrv/PenolPyrv_kinase-like_dom"/>
</dbReference>
<gene>
    <name evidence="6 8" type="primary">prpB</name>
    <name evidence="8" type="ORF">HK414_22170</name>
</gene>
<evidence type="ECO:0000256" key="4">
    <source>
        <dbReference type="ARBA" id="ARBA00022842"/>
    </source>
</evidence>
<dbReference type="InterPro" id="IPR039556">
    <property type="entry name" value="ICL/PEPM"/>
</dbReference>
<dbReference type="PANTHER" id="PTHR42905">
    <property type="entry name" value="PHOSPHOENOLPYRUVATE CARBOXYLASE"/>
    <property type="match status" value="1"/>
</dbReference>
<comment type="catalytic activity">
    <reaction evidence="6 7">
        <text>(2S,3R)-3-hydroxybutane-1,2,3-tricarboxylate = pyruvate + succinate</text>
        <dbReference type="Rhea" id="RHEA:16809"/>
        <dbReference type="ChEBI" id="CHEBI:15361"/>
        <dbReference type="ChEBI" id="CHEBI:30031"/>
        <dbReference type="ChEBI" id="CHEBI:57429"/>
        <dbReference type="EC" id="4.1.3.30"/>
    </reaction>
</comment>
<dbReference type="EC" id="4.1.3.30" evidence="6"/>
<dbReference type="HAMAP" id="MF_01939">
    <property type="entry name" value="PrpB"/>
    <property type="match status" value="1"/>
</dbReference>
<dbReference type="InterPro" id="IPR018523">
    <property type="entry name" value="Isocitrate_lyase_ph_CS"/>
</dbReference>
<evidence type="ECO:0000313" key="8">
    <source>
        <dbReference type="EMBL" id="QJW85165.1"/>
    </source>
</evidence>
<evidence type="ECO:0000256" key="6">
    <source>
        <dbReference type="HAMAP-Rule" id="MF_01939"/>
    </source>
</evidence>
<feature type="binding site" evidence="6">
    <location>
        <begin position="44"/>
        <end position="46"/>
    </location>
    <ligand>
        <name>substrate</name>
    </ligand>
</feature>
<evidence type="ECO:0000256" key="2">
    <source>
        <dbReference type="ARBA" id="ARBA00009282"/>
    </source>
</evidence>
<comment type="subunit">
    <text evidence="6">Homotetramer; dimer of dimers.</text>
</comment>
<comment type="pathway">
    <text evidence="6 7">Organic acid metabolism; propanoate degradation.</text>
</comment>
<dbReference type="NCBIfam" id="NF008455">
    <property type="entry name" value="PRK11320.1"/>
    <property type="match status" value="1"/>
</dbReference>
<feature type="binding site" evidence="6">
    <location>
        <begin position="121"/>
        <end position="122"/>
    </location>
    <ligand>
        <name>substrate</name>
    </ligand>
</feature>
<feature type="binding site" evidence="6">
    <location>
        <position position="186"/>
    </location>
    <ligand>
        <name>substrate</name>
    </ligand>
</feature>
<feature type="binding site" evidence="6">
    <location>
        <position position="86"/>
    </location>
    <ligand>
        <name>Mg(2+)</name>
        <dbReference type="ChEBI" id="CHEBI:18420"/>
    </ligand>
</feature>
<reference evidence="8 9" key="1">
    <citation type="submission" date="2020-05" db="EMBL/GenBank/DDBJ databases">
        <title>Ramlibacter rhizophilus sp. nov., isolated from rhizosphere soil of national flower Mugunghwa from South Korea.</title>
        <authorList>
            <person name="Zheng-Fei Y."/>
            <person name="Huan T."/>
        </authorList>
    </citation>
    <scope>NUCLEOTIDE SEQUENCE [LARGE SCALE GENOMIC DNA]</scope>
    <source>
        <strain evidence="8 9">H242</strain>
    </source>
</reference>
<keyword evidence="4 6" id="KW-0460">Magnesium</keyword>
<dbReference type="NCBIfam" id="TIGR02317">
    <property type="entry name" value="prpB"/>
    <property type="match status" value="1"/>
</dbReference>
<name>A0ABX6P539_9BURK</name>
<dbReference type="PROSITE" id="PS00161">
    <property type="entry name" value="ISOCITRATE_LYASE"/>
    <property type="match status" value="1"/>
</dbReference>
<dbReference type="Proteomes" id="UP000500826">
    <property type="component" value="Chromosome"/>
</dbReference>
<accession>A0ABX6P539</accession>
<evidence type="ECO:0000256" key="7">
    <source>
        <dbReference type="RuleBase" id="RU361121"/>
    </source>
</evidence>
<dbReference type="InterPro" id="IPR040442">
    <property type="entry name" value="Pyrv_kinase-like_dom_sf"/>
</dbReference>
<comment type="function">
    <text evidence="6">Involved in the catabolism of short chain fatty acids (SCFA) via the 2-methylcitrate cycle (propionate degradation route). Catalyzes the thermodynamically favored C-C bond cleavage of (2R,3S)-2-methylisocitrate to yield pyruvate and succinate via an alpha-carboxy-carbanion intermediate.</text>
</comment>
<dbReference type="GO" id="GO:0046421">
    <property type="term" value="F:methylisocitrate lyase activity"/>
    <property type="evidence" value="ECO:0007669"/>
    <property type="project" value="UniProtKB-EC"/>
</dbReference>
<feature type="binding site" evidence="6">
    <location>
        <position position="84"/>
    </location>
    <ligand>
        <name>Mg(2+)</name>
        <dbReference type="ChEBI" id="CHEBI:18420"/>
    </ligand>
</feature>
<evidence type="ECO:0000256" key="5">
    <source>
        <dbReference type="ARBA" id="ARBA00023239"/>
    </source>
</evidence>
<dbReference type="Gene3D" id="3.20.20.60">
    <property type="entry name" value="Phosphoenolpyruvate-binding domains"/>
    <property type="match status" value="1"/>
</dbReference>
<evidence type="ECO:0000256" key="1">
    <source>
        <dbReference type="ARBA" id="ARBA00001946"/>
    </source>
</evidence>
<keyword evidence="3 6" id="KW-0479">Metal-binding</keyword>
<comment type="cofactor">
    <cofactor evidence="1 6">
        <name>Mg(2+)</name>
        <dbReference type="ChEBI" id="CHEBI:18420"/>
    </cofactor>
</comment>
<evidence type="ECO:0000256" key="3">
    <source>
        <dbReference type="ARBA" id="ARBA00022723"/>
    </source>
</evidence>